<protein>
    <recommendedName>
        <fullName evidence="4">MFS transporter</fullName>
    </recommendedName>
</protein>
<proteinExistence type="predicted"/>
<feature type="transmembrane region" description="Helical" evidence="1">
    <location>
        <begin position="308"/>
        <end position="329"/>
    </location>
</feature>
<feature type="transmembrane region" description="Helical" evidence="1">
    <location>
        <begin position="180"/>
        <end position="200"/>
    </location>
</feature>
<feature type="transmembrane region" description="Helical" evidence="1">
    <location>
        <begin position="62"/>
        <end position="86"/>
    </location>
</feature>
<name>A0A6S6QT56_9HYPH</name>
<evidence type="ECO:0000256" key="1">
    <source>
        <dbReference type="SAM" id="Phobius"/>
    </source>
</evidence>
<dbReference type="RefSeq" id="WP_222875864.1">
    <property type="nucleotide sequence ID" value="NZ_AP023361.1"/>
</dbReference>
<dbReference type="SUPFAM" id="SSF103473">
    <property type="entry name" value="MFS general substrate transporter"/>
    <property type="match status" value="1"/>
</dbReference>
<keyword evidence="3" id="KW-1185">Reference proteome</keyword>
<dbReference type="AlphaFoldDB" id="A0A6S6QT56"/>
<keyword evidence="1" id="KW-1133">Transmembrane helix</keyword>
<dbReference type="PANTHER" id="PTHR23534">
    <property type="entry name" value="MFS PERMEASE"/>
    <property type="match status" value="1"/>
</dbReference>
<organism evidence="2 3">
    <name type="scientific">Terrihabitans soli</name>
    <dbReference type="NCBI Taxonomy" id="708113"/>
    <lineage>
        <taxon>Bacteria</taxon>
        <taxon>Pseudomonadati</taxon>
        <taxon>Pseudomonadota</taxon>
        <taxon>Alphaproteobacteria</taxon>
        <taxon>Hyphomicrobiales</taxon>
        <taxon>Terrihabitans</taxon>
    </lineage>
</organism>
<gene>
    <name evidence="2" type="ORF">IZ6_30140</name>
</gene>
<evidence type="ECO:0000313" key="2">
    <source>
        <dbReference type="EMBL" id="BCJ92279.1"/>
    </source>
</evidence>
<reference evidence="2 3" key="1">
    <citation type="submission" date="2020-08" db="EMBL/GenBank/DDBJ databases">
        <title>Genome sequence of Rhizobiales bacterium strain IZ6.</title>
        <authorList>
            <person name="Nakai R."/>
            <person name="Naganuma T."/>
        </authorList>
    </citation>
    <scope>NUCLEOTIDE SEQUENCE [LARGE SCALE GENOMIC DNA]</scope>
    <source>
        <strain evidence="2 3">IZ6</strain>
    </source>
</reference>
<keyword evidence="1" id="KW-0472">Membrane</keyword>
<accession>A0A6S6QT56</accession>
<evidence type="ECO:0008006" key="4">
    <source>
        <dbReference type="Google" id="ProtNLM"/>
    </source>
</evidence>
<dbReference type="PANTHER" id="PTHR23534:SF1">
    <property type="entry name" value="MAJOR FACILITATOR SUPERFAMILY PROTEIN"/>
    <property type="match status" value="1"/>
</dbReference>
<dbReference type="InterPro" id="IPR036259">
    <property type="entry name" value="MFS_trans_sf"/>
</dbReference>
<feature type="transmembrane region" description="Helical" evidence="1">
    <location>
        <begin position="150"/>
        <end position="168"/>
    </location>
</feature>
<feature type="transmembrane region" description="Helical" evidence="1">
    <location>
        <begin position="341"/>
        <end position="361"/>
    </location>
</feature>
<feature type="transmembrane region" description="Helical" evidence="1">
    <location>
        <begin position="220"/>
        <end position="238"/>
    </location>
</feature>
<feature type="transmembrane region" description="Helical" evidence="1">
    <location>
        <begin position="284"/>
        <end position="302"/>
    </location>
</feature>
<feature type="transmembrane region" description="Helical" evidence="1">
    <location>
        <begin position="258"/>
        <end position="277"/>
    </location>
</feature>
<dbReference type="Proteomes" id="UP000515317">
    <property type="component" value="Chromosome"/>
</dbReference>
<feature type="transmembrane region" description="Helical" evidence="1">
    <location>
        <begin position="36"/>
        <end position="56"/>
    </location>
</feature>
<dbReference type="EMBL" id="AP023361">
    <property type="protein sequence ID" value="BCJ92279.1"/>
    <property type="molecule type" value="Genomic_DNA"/>
</dbReference>
<keyword evidence="1" id="KW-0812">Transmembrane</keyword>
<dbReference type="KEGG" id="tso:IZ6_30140"/>
<evidence type="ECO:0000313" key="3">
    <source>
        <dbReference type="Proteomes" id="UP000515317"/>
    </source>
</evidence>
<dbReference type="Gene3D" id="1.20.1250.20">
    <property type="entry name" value="MFS general substrate transporter like domains"/>
    <property type="match status" value="1"/>
</dbReference>
<feature type="transmembrane region" description="Helical" evidence="1">
    <location>
        <begin position="118"/>
        <end position="138"/>
    </location>
</feature>
<feature type="transmembrane region" description="Helical" evidence="1">
    <location>
        <begin position="93"/>
        <end position="112"/>
    </location>
</feature>
<sequence>MSSARAGYLSCLCIGFPDADVVAGVRPSLVQLASGFALSALAQSLTASILPVAAWQLAPGKIFAAVPLALMFVGAILATFPASLLLDRFGRRAAFALGASLGIGGGLLVAFALVTRQFPILCLGALWLGSAQGFGLFYRHAAVIGGQPSSSAFVLGAGAAAGLIAPWLSRVAENLAEPYFIVGTALAAACVQVLALALAIVLREPPVQIARETVKTRSSFLLPVLIGGAVWFMMAAAMQKGPLSFLACTGSLGGATGLVAWHVLAMYASAIVVPPLVARTGWQWAAVPALAFAASGAALTGMSGSPLAISIGMLSIGAGWGIGFGAATIGLHEGRPSAGRLALFDGLMLGAALAGVLGAAAI</sequence>